<organism evidence="1 2">
    <name type="scientific">Pluteus cervinus</name>
    <dbReference type="NCBI Taxonomy" id="181527"/>
    <lineage>
        <taxon>Eukaryota</taxon>
        <taxon>Fungi</taxon>
        <taxon>Dikarya</taxon>
        <taxon>Basidiomycota</taxon>
        <taxon>Agaricomycotina</taxon>
        <taxon>Agaricomycetes</taxon>
        <taxon>Agaricomycetidae</taxon>
        <taxon>Agaricales</taxon>
        <taxon>Pluteineae</taxon>
        <taxon>Pluteaceae</taxon>
        <taxon>Pluteus</taxon>
    </lineage>
</organism>
<keyword evidence="2" id="KW-1185">Reference proteome</keyword>
<feature type="non-terminal residue" evidence="1">
    <location>
        <position position="129"/>
    </location>
</feature>
<dbReference type="EMBL" id="ML209980">
    <property type="protein sequence ID" value="TFK57844.1"/>
    <property type="molecule type" value="Genomic_DNA"/>
</dbReference>
<gene>
    <name evidence="1" type="ORF">BDN72DRAFT_806551</name>
</gene>
<evidence type="ECO:0000313" key="2">
    <source>
        <dbReference type="Proteomes" id="UP000308600"/>
    </source>
</evidence>
<evidence type="ECO:0000313" key="1">
    <source>
        <dbReference type="EMBL" id="TFK57844.1"/>
    </source>
</evidence>
<reference evidence="1 2" key="1">
    <citation type="journal article" date="2019" name="Nat. Ecol. Evol.">
        <title>Megaphylogeny resolves global patterns of mushroom evolution.</title>
        <authorList>
            <person name="Varga T."/>
            <person name="Krizsan K."/>
            <person name="Foldi C."/>
            <person name="Dima B."/>
            <person name="Sanchez-Garcia M."/>
            <person name="Sanchez-Ramirez S."/>
            <person name="Szollosi G.J."/>
            <person name="Szarkandi J.G."/>
            <person name="Papp V."/>
            <person name="Albert L."/>
            <person name="Andreopoulos W."/>
            <person name="Angelini C."/>
            <person name="Antonin V."/>
            <person name="Barry K.W."/>
            <person name="Bougher N.L."/>
            <person name="Buchanan P."/>
            <person name="Buyck B."/>
            <person name="Bense V."/>
            <person name="Catcheside P."/>
            <person name="Chovatia M."/>
            <person name="Cooper J."/>
            <person name="Damon W."/>
            <person name="Desjardin D."/>
            <person name="Finy P."/>
            <person name="Geml J."/>
            <person name="Haridas S."/>
            <person name="Hughes K."/>
            <person name="Justo A."/>
            <person name="Karasinski D."/>
            <person name="Kautmanova I."/>
            <person name="Kiss B."/>
            <person name="Kocsube S."/>
            <person name="Kotiranta H."/>
            <person name="LaButti K.M."/>
            <person name="Lechner B.E."/>
            <person name="Liimatainen K."/>
            <person name="Lipzen A."/>
            <person name="Lukacs Z."/>
            <person name="Mihaltcheva S."/>
            <person name="Morgado L.N."/>
            <person name="Niskanen T."/>
            <person name="Noordeloos M.E."/>
            <person name="Ohm R.A."/>
            <person name="Ortiz-Santana B."/>
            <person name="Ovrebo C."/>
            <person name="Racz N."/>
            <person name="Riley R."/>
            <person name="Savchenko A."/>
            <person name="Shiryaev A."/>
            <person name="Soop K."/>
            <person name="Spirin V."/>
            <person name="Szebenyi C."/>
            <person name="Tomsovsky M."/>
            <person name="Tulloss R.E."/>
            <person name="Uehling J."/>
            <person name="Grigoriev I.V."/>
            <person name="Vagvolgyi C."/>
            <person name="Papp T."/>
            <person name="Martin F.M."/>
            <person name="Miettinen O."/>
            <person name="Hibbett D.S."/>
            <person name="Nagy L.G."/>
        </authorList>
    </citation>
    <scope>NUCLEOTIDE SEQUENCE [LARGE SCALE GENOMIC DNA]</scope>
    <source>
        <strain evidence="1 2">NL-1719</strain>
    </source>
</reference>
<accession>A0ACD2ZX20</accession>
<feature type="non-terminal residue" evidence="1">
    <location>
        <position position="1"/>
    </location>
</feature>
<proteinExistence type="predicted"/>
<protein>
    <submittedName>
        <fullName evidence="1">Uncharacterized protein</fullName>
    </submittedName>
</protein>
<dbReference type="Proteomes" id="UP000308600">
    <property type="component" value="Unassembled WGS sequence"/>
</dbReference>
<sequence length="129" mass="14267">MATLQNKLVQLAHDSQVTKALEKLNYVEIVPGNQCLEHTKVSTLADIQDWAHSSVEPVFWLHGPAGTGKSTIAATVASQLKDDGRLAAFYTCRRDQKTLGNPFQLLRNICYRLAIVFSPFGQQVAKVID</sequence>
<name>A0ACD2ZX20_9AGAR</name>